<accession>A0AAE0TV29</accession>
<keyword evidence="10 12" id="KW-0472">Membrane</keyword>
<evidence type="ECO:0000313" key="13">
    <source>
        <dbReference type="EMBL" id="KAK3672129.1"/>
    </source>
</evidence>
<feature type="transmembrane region" description="Helical" evidence="12">
    <location>
        <begin position="6"/>
        <end position="30"/>
    </location>
</feature>
<evidence type="ECO:0000256" key="6">
    <source>
        <dbReference type="ARBA" id="ARBA00022679"/>
    </source>
</evidence>
<keyword evidence="6 13" id="KW-0808">Transferase</keyword>
<evidence type="ECO:0000256" key="3">
    <source>
        <dbReference type="ARBA" id="ARBA00012611"/>
    </source>
</evidence>
<evidence type="ECO:0000256" key="9">
    <source>
        <dbReference type="ARBA" id="ARBA00022989"/>
    </source>
</evidence>
<dbReference type="PANTHER" id="PTHR13036">
    <property type="entry name" value="BETA1,4 MANNOSYLTRANSFERASE"/>
    <property type="match status" value="1"/>
</dbReference>
<comment type="function">
    <text evidence="11">Participates in the formation of the lipid-linked precursor oligosaccharide for N-glycosylation. Involved in assembling the dolichol-pyrophosphate-GlcNAc(2)-Man(5) intermediate on the cytoplasmic surface of the ER.</text>
</comment>
<gene>
    <name evidence="13" type="primary">ALG1</name>
    <name evidence="13" type="ORF">LTR78_007882</name>
</gene>
<dbReference type="FunFam" id="3.40.50.2000:FF:000162">
    <property type="entry name" value="Beta-1,4-mannosyltransferase (Alg1), putative"/>
    <property type="match status" value="1"/>
</dbReference>
<dbReference type="InterPro" id="IPR026051">
    <property type="entry name" value="ALG1-like"/>
</dbReference>
<dbReference type="Pfam" id="PF13692">
    <property type="entry name" value="Glyco_trans_1_4"/>
    <property type="match status" value="1"/>
</dbReference>
<evidence type="ECO:0000256" key="7">
    <source>
        <dbReference type="ARBA" id="ARBA00022692"/>
    </source>
</evidence>
<keyword evidence="5 13" id="KW-0328">Glycosyltransferase</keyword>
<evidence type="ECO:0000313" key="14">
    <source>
        <dbReference type="Proteomes" id="UP001274830"/>
    </source>
</evidence>
<comment type="caution">
    <text evidence="13">The sequence shown here is derived from an EMBL/GenBank/DDBJ whole genome shotgun (WGS) entry which is preliminary data.</text>
</comment>
<evidence type="ECO:0000256" key="4">
    <source>
        <dbReference type="ARBA" id="ARBA00015841"/>
    </source>
</evidence>
<organism evidence="13 14">
    <name type="scientific">Recurvomyces mirabilis</name>
    <dbReference type="NCBI Taxonomy" id="574656"/>
    <lineage>
        <taxon>Eukaryota</taxon>
        <taxon>Fungi</taxon>
        <taxon>Dikarya</taxon>
        <taxon>Ascomycota</taxon>
        <taxon>Pezizomycotina</taxon>
        <taxon>Dothideomycetes</taxon>
        <taxon>Dothideomycetidae</taxon>
        <taxon>Mycosphaerellales</taxon>
        <taxon>Teratosphaeriaceae</taxon>
        <taxon>Recurvomyces</taxon>
    </lineage>
</organism>
<dbReference type="Gene3D" id="3.40.50.2000">
    <property type="entry name" value="Glycogen Phosphorylase B"/>
    <property type="match status" value="1"/>
</dbReference>
<evidence type="ECO:0000256" key="8">
    <source>
        <dbReference type="ARBA" id="ARBA00022824"/>
    </source>
</evidence>
<dbReference type="AlphaFoldDB" id="A0AAE0TV29"/>
<dbReference type="GO" id="GO:0005789">
    <property type="term" value="C:endoplasmic reticulum membrane"/>
    <property type="evidence" value="ECO:0007669"/>
    <property type="project" value="UniProtKB-SubCell"/>
</dbReference>
<dbReference type="SUPFAM" id="SSF53756">
    <property type="entry name" value="UDP-Glycosyltransferase/glycogen phosphorylase"/>
    <property type="match status" value="1"/>
</dbReference>
<keyword evidence="8" id="KW-0256">Endoplasmic reticulum</keyword>
<protein>
    <recommendedName>
        <fullName evidence="4">Chitobiosyldiphosphodolichol beta-mannosyltransferase</fullName>
        <ecNumber evidence="3">2.4.1.142</ecNumber>
    </recommendedName>
</protein>
<dbReference type="EC" id="2.4.1.142" evidence="3"/>
<reference evidence="13" key="1">
    <citation type="submission" date="2023-07" db="EMBL/GenBank/DDBJ databases">
        <title>Black Yeasts Isolated from many extreme environments.</title>
        <authorList>
            <person name="Coleine C."/>
            <person name="Stajich J.E."/>
            <person name="Selbmann L."/>
        </authorList>
    </citation>
    <scope>NUCLEOTIDE SEQUENCE</scope>
    <source>
        <strain evidence="13">CCFEE 5485</strain>
    </source>
</reference>
<proteinExistence type="predicted"/>
<dbReference type="EMBL" id="JAUTXT010000035">
    <property type="protein sequence ID" value="KAK3672129.1"/>
    <property type="molecule type" value="Genomic_DNA"/>
</dbReference>
<evidence type="ECO:0000256" key="11">
    <source>
        <dbReference type="ARBA" id="ARBA00024899"/>
    </source>
</evidence>
<dbReference type="GeneID" id="89965601"/>
<comment type="pathway">
    <text evidence="2">Protein modification; protein glycosylation.</text>
</comment>
<evidence type="ECO:0000256" key="2">
    <source>
        <dbReference type="ARBA" id="ARBA00004922"/>
    </source>
</evidence>
<dbReference type="GO" id="GO:0004578">
    <property type="term" value="F:chitobiosyldiphosphodolichol beta-mannosyltransferase activity"/>
    <property type="evidence" value="ECO:0007669"/>
    <property type="project" value="UniProtKB-EC"/>
</dbReference>
<evidence type="ECO:0000256" key="12">
    <source>
        <dbReference type="SAM" id="Phobius"/>
    </source>
</evidence>
<comment type="subcellular location">
    <subcellularLocation>
        <location evidence="1">Endoplasmic reticulum membrane</location>
        <topology evidence="1">Single-pass membrane protein</topology>
    </subcellularLocation>
</comment>
<evidence type="ECO:0000256" key="10">
    <source>
        <dbReference type="ARBA" id="ARBA00023136"/>
    </source>
</evidence>
<evidence type="ECO:0000256" key="1">
    <source>
        <dbReference type="ARBA" id="ARBA00004389"/>
    </source>
</evidence>
<dbReference type="Proteomes" id="UP001274830">
    <property type="component" value="Unassembled WGS sequence"/>
</dbReference>
<keyword evidence="9 12" id="KW-1133">Transmembrane helix</keyword>
<keyword evidence="14" id="KW-1185">Reference proteome</keyword>
<name>A0AAE0TV29_9PEZI</name>
<evidence type="ECO:0000256" key="5">
    <source>
        <dbReference type="ARBA" id="ARBA00022676"/>
    </source>
</evidence>
<keyword evidence="7 12" id="KW-0812">Transmembrane</keyword>
<sequence>MASFWLLLWEFSLTIAVVISILVTIFLVTLPSAYSHFHPHEIKETDFQDKDKEDATQSGYAYFQAHKEKDRTLKAQASVQVVVLGDIGRSPRMQYHALSIASHGGKVDLIGYVDPSVDINPDVKAHRLINIIPIPVFPFGTKNRLLFLLLAPFKVAWQFQALYHALGYRTKACRWMLIQNPPSIPTLLVARIICFFRNTQLVVDWHNFGYSILALRLGPRHPLVRLSEWYEGFFARGATAHLAVTNAMCRVLKEKWSIDALPLHDRPAKHLRPLTIAQRIEFLKTRPELQGQPFDLERRSWRLIVSSTSWTPDEDFSILLDAVVQYAAERKQKRNLPRIWAVITGKGPLQSYYLAKVQQLVSEGKLDETIISTAWLTTDDYARLLGSADLGVSLHTSSSGVDLPMKVVDMFGTGLPVAGWSKFKAWPELVKEGENGRGFGSAEGLCQVLQDLFGSDDRELKRLGNGALREQERRWDDEWMPVAGKLFRLH</sequence>
<dbReference type="PANTHER" id="PTHR13036:SF0">
    <property type="entry name" value="CHITOBIOSYLDIPHOSPHODOLICHOL BETA-MANNOSYLTRANSFERASE"/>
    <property type="match status" value="1"/>
</dbReference>
<dbReference type="RefSeq" id="XP_064691312.1">
    <property type="nucleotide sequence ID" value="XM_064841052.1"/>
</dbReference>